<gene>
    <name evidence="1" type="ORF">L6452_26848</name>
</gene>
<evidence type="ECO:0000313" key="1">
    <source>
        <dbReference type="EMBL" id="KAI3701631.1"/>
    </source>
</evidence>
<proteinExistence type="predicted"/>
<reference evidence="2" key="1">
    <citation type="journal article" date="2022" name="Mol. Ecol. Resour.">
        <title>The genomes of chicory, endive, great burdock and yacon provide insights into Asteraceae palaeo-polyploidization history and plant inulin production.</title>
        <authorList>
            <person name="Fan W."/>
            <person name="Wang S."/>
            <person name="Wang H."/>
            <person name="Wang A."/>
            <person name="Jiang F."/>
            <person name="Liu H."/>
            <person name="Zhao H."/>
            <person name="Xu D."/>
            <person name="Zhang Y."/>
        </authorList>
    </citation>
    <scope>NUCLEOTIDE SEQUENCE [LARGE SCALE GENOMIC DNA]</scope>
    <source>
        <strain evidence="2">cv. Niubang</strain>
    </source>
</reference>
<name>A0ACB8ZV80_ARCLA</name>
<evidence type="ECO:0000313" key="2">
    <source>
        <dbReference type="Proteomes" id="UP001055879"/>
    </source>
</evidence>
<dbReference type="Proteomes" id="UP001055879">
    <property type="component" value="Linkage Group LG09"/>
</dbReference>
<dbReference type="EMBL" id="CM042055">
    <property type="protein sequence ID" value="KAI3701631.1"/>
    <property type="molecule type" value="Genomic_DNA"/>
</dbReference>
<accession>A0ACB8ZV80</accession>
<protein>
    <submittedName>
        <fullName evidence="1">Uncharacterized protein</fullName>
    </submittedName>
</protein>
<reference evidence="1 2" key="2">
    <citation type="journal article" date="2022" name="Mol. Ecol. Resour.">
        <title>The genomes of chicory, endive, great burdock and yacon provide insights into Asteraceae paleo-polyploidization history and plant inulin production.</title>
        <authorList>
            <person name="Fan W."/>
            <person name="Wang S."/>
            <person name="Wang H."/>
            <person name="Wang A."/>
            <person name="Jiang F."/>
            <person name="Liu H."/>
            <person name="Zhao H."/>
            <person name="Xu D."/>
            <person name="Zhang Y."/>
        </authorList>
    </citation>
    <scope>NUCLEOTIDE SEQUENCE [LARGE SCALE GENOMIC DNA]</scope>
    <source>
        <strain evidence="2">cv. Niubang</strain>
    </source>
</reference>
<sequence>MADTTANEGNISIKLMVCKQENRVIFAEADSNFVDTLFSFMTLPMATIVRLLKKCPHENLEVLRSLTNLYQSLINLSLDHFSTEESKFMMLNSRSSSFDQCRKLKLNIDDTVPITNYFVCQNLSCGKRVGPFFSTSNFARCSFCGTLTNWESKYEGSTTVNTQVASFDGSVFVCDGLTFIITDDLRVMPKTSDSSILLLRGLGITDASQLEERTLDISHQQILILLRSALLFKNPLTELVFPCMHHILHVVDYIQGSSVQHLISNEIGTSAKKMTLKVALQKSTSKFLFAEADEDFVEFVFGFLEIPLGTVIGKLMNGSTSVDSFDNLFSSISNMRVGKYIKSQDLKDMLLNPQLEQKSISQYQIFPLNVANSSQDHIICSKKSCVRISKKSFGLKSRKSSKCIPQTIIPNSREFKTSRVQESFLKAPVKFMLTDDLVITPLSFVSAIALLNKLNVPVDDVEEHELIIGVEEGLKILKASLKSSSTLSDALFDGNSSSRND</sequence>
<organism evidence="1 2">
    <name type="scientific">Arctium lappa</name>
    <name type="common">Greater burdock</name>
    <name type="synonym">Lappa major</name>
    <dbReference type="NCBI Taxonomy" id="4217"/>
    <lineage>
        <taxon>Eukaryota</taxon>
        <taxon>Viridiplantae</taxon>
        <taxon>Streptophyta</taxon>
        <taxon>Embryophyta</taxon>
        <taxon>Tracheophyta</taxon>
        <taxon>Spermatophyta</taxon>
        <taxon>Magnoliopsida</taxon>
        <taxon>eudicotyledons</taxon>
        <taxon>Gunneridae</taxon>
        <taxon>Pentapetalae</taxon>
        <taxon>asterids</taxon>
        <taxon>campanulids</taxon>
        <taxon>Asterales</taxon>
        <taxon>Asteraceae</taxon>
        <taxon>Carduoideae</taxon>
        <taxon>Cardueae</taxon>
        <taxon>Arctiinae</taxon>
        <taxon>Arctium</taxon>
    </lineage>
</organism>
<keyword evidence="2" id="KW-1185">Reference proteome</keyword>
<comment type="caution">
    <text evidence="1">The sequence shown here is derived from an EMBL/GenBank/DDBJ whole genome shotgun (WGS) entry which is preliminary data.</text>
</comment>